<gene>
    <name evidence="2" type="ORF">SAMN02745174_02382</name>
</gene>
<dbReference type="OrthoDB" id="706456at2"/>
<evidence type="ECO:0000313" key="2">
    <source>
        <dbReference type="EMBL" id="SKA05086.1"/>
    </source>
</evidence>
<protein>
    <submittedName>
        <fullName evidence="2">Transposase DDE domain-containing protein</fullName>
    </submittedName>
</protein>
<dbReference type="RefSeq" id="WP_143311349.1">
    <property type="nucleotide sequence ID" value="NZ_FUWX01000027.1"/>
</dbReference>
<feature type="domain" description="Transposase IS4-like" evidence="1">
    <location>
        <begin position="116"/>
        <end position="207"/>
    </location>
</feature>
<dbReference type="GO" id="GO:0004803">
    <property type="term" value="F:transposase activity"/>
    <property type="evidence" value="ECO:0007669"/>
    <property type="project" value="InterPro"/>
</dbReference>
<dbReference type="Pfam" id="PF01609">
    <property type="entry name" value="DDE_Tnp_1"/>
    <property type="match status" value="1"/>
</dbReference>
<name>A0A1T4QN18_9FUSO</name>
<organism evidence="2 3">
    <name type="scientific">Cetobacterium ceti</name>
    <dbReference type="NCBI Taxonomy" id="180163"/>
    <lineage>
        <taxon>Bacteria</taxon>
        <taxon>Fusobacteriati</taxon>
        <taxon>Fusobacteriota</taxon>
        <taxon>Fusobacteriia</taxon>
        <taxon>Fusobacteriales</taxon>
        <taxon>Fusobacteriaceae</taxon>
        <taxon>Cetobacterium</taxon>
    </lineage>
</organism>
<accession>A0A1T4QN18</accession>
<keyword evidence="3" id="KW-1185">Reference proteome</keyword>
<dbReference type="Proteomes" id="UP000191153">
    <property type="component" value="Unassembled WGS sequence"/>
</dbReference>
<dbReference type="GO" id="GO:0006313">
    <property type="term" value="P:DNA transposition"/>
    <property type="evidence" value="ECO:0007669"/>
    <property type="project" value="InterPro"/>
</dbReference>
<dbReference type="EMBL" id="FUWX01000027">
    <property type="protein sequence ID" value="SKA05086.1"/>
    <property type="molecule type" value="Genomic_DNA"/>
</dbReference>
<evidence type="ECO:0000259" key="1">
    <source>
        <dbReference type="Pfam" id="PF01609"/>
    </source>
</evidence>
<sequence>MTFNETNSQLYKILDLLKRHFPKLFIQNTIGKPREYSLGGILALMIFSARNPSSSFRKIIKFISSDKYILTILKFKNIPHFSVIFKSYKKYLKNNMNLYLSRIAKSLIKEPLELYLDSSSLISNKHDNSAKWGVSTRHDKYKGYKLHMICTSFGIPISFSISTANIHDSKCNHLFEKVAKDYPYSTIFADKAYDSDSLISYADSLKISLI</sequence>
<dbReference type="InterPro" id="IPR002559">
    <property type="entry name" value="Transposase_11"/>
</dbReference>
<reference evidence="2 3" key="1">
    <citation type="submission" date="2017-02" db="EMBL/GenBank/DDBJ databases">
        <authorList>
            <person name="Peterson S.W."/>
        </authorList>
    </citation>
    <scope>NUCLEOTIDE SEQUENCE [LARGE SCALE GENOMIC DNA]</scope>
    <source>
        <strain evidence="2 3">ATCC 700028</strain>
    </source>
</reference>
<feature type="non-terminal residue" evidence="2">
    <location>
        <position position="210"/>
    </location>
</feature>
<dbReference type="AlphaFoldDB" id="A0A1T4QN18"/>
<evidence type="ECO:0000313" key="3">
    <source>
        <dbReference type="Proteomes" id="UP000191153"/>
    </source>
</evidence>
<proteinExistence type="predicted"/>
<dbReference type="GO" id="GO:0003677">
    <property type="term" value="F:DNA binding"/>
    <property type="evidence" value="ECO:0007669"/>
    <property type="project" value="InterPro"/>
</dbReference>